<organism evidence="5 6">
    <name type="scientific">Prototheca wickerhamii</name>
    <dbReference type="NCBI Taxonomy" id="3111"/>
    <lineage>
        <taxon>Eukaryota</taxon>
        <taxon>Viridiplantae</taxon>
        <taxon>Chlorophyta</taxon>
        <taxon>core chlorophytes</taxon>
        <taxon>Trebouxiophyceae</taxon>
        <taxon>Chlorellales</taxon>
        <taxon>Chlorellaceae</taxon>
        <taxon>Prototheca</taxon>
    </lineage>
</organism>
<keyword evidence="3" id="KW-0472">Membrane</keyword>
<feature type="domain" description="ABC1 atypical kinase-like" evidence="4">
    <location>
        <begin position="350"/>
        <end position="549"/>
    </location>
</feature>
<dbReference type="SUPFAM" id="SSF56112">
    <property type="entry name" value="Protein kinase-like (PK-like)"/>
    <property type="match status" value="1"/>
</dbReference>
<evidence type="ECO:0000256" key="1">
    <source>
        <dbReference type="ARBA" id="ARBA00009670"/>
    </source>
</evidence>
<gene>
    <name evidence="5" type="ORF">QBZ16_000660</name>
</gene>
<dbReference type="EMBL" id="JASFZW010000001">
    <property type="protein sequence ID" value="KAK2080806.1"/>
    <property type="molecule type" value="Genomic_DNA"/>
</dbReference>
<feature type="transmembrane region" description="Helical" evidence="3">
    <location>
        <begin position="144"/>
        <end position="162"/>
    </location>
</feature>
<evidence type="ECO:0000313" key="5">
    <source>
        <dbReference type="EMBL" id="KAK2080806.1"/>
    </source>
</evidence>
<reference evidence="5" key="1">
    <citation type="submission" date="2021-01" db="EMBL/GenBank/DDBJ databases">
        <authorList>
            <person name="Eckstrom K.M.E."/>
        </authorList>
    </citation>
    <scope>NUCLEOTIDE SEQUENCE</scope>
    <source>
        <strain evidence="5">UVCC 0001</strain>
    </source>
</reference>
<dbReference type="Pfam" id="PF03109">
    <property type="entry name" value="ABC1"/>
    <property type="match status" value="2"/>
</dbReference>
<dbReference type="AlphaFoldDB" id="A0AAD9MPB1"/>
<dbReference type="InterPro" id="IPR050154">
    <property type="entry name" value="UbiB_kinase"/>
</dbReference>
<feature type="region of interest" description="Disordered" evidence="2">
    <location>
        <begin position="691"/>
        <end position="718"/>
    </location>
</feature>
<keyword evidence="3" id="KW-0812">Transmembrane</keyword>
<proteinExistence type="inferred from homology"/>
<feature type="transmembrane region" description="Helical" evidence="3">
    <location>
        <begin position="214"/>
        <end position="233"/>
    </location>
</feature>
<keyword evidence="6" id="KW-1185">Reference proteome</keyword>
<keyword evidence="3" id="KW-1133">Transmembrane helix</keyword>
<evidence type="ECO:0000256" key="2">
    <source>
        <dbReference type="SAM" id="MobiDB-lite"/>
    </source>
</evidence>
<dbReference type="PANTHER" id="PTHR10566">
    <property type="entry name" value="CHAPERONE-ACTIVITY OF BC1 COMPLEX CABC1 -RELATED"/>
    <property type="match status" value="1"/>
</dbReference>
<evidence type="ECO:0000259" key="4">
    <source>
        <dbReference type="Pfam" id="PF03109"/>
    </source>
</evidence>
<dbReference type="InterPro" id="IPR011009">
    <property type="entry name" value="Kinase-like_dom_sf"/>
</dbReference>
<evidence type="ECO:0000313" key="6">
    <source>
        <dbReference type="Proteomes" id="UP001255856"/>
    </source>
</evidence>
<feature type="compositionally biased region" description="Basic residues" evidence="2">
    <location>
        <begin position="886"/>
        <end position="896"/>
    </location>
</feature>
<evidence type="ECO:0000256" key="3">
    <source>
        <dbReference type="SAM" id="Phobius"/>
    </source>
</evidence>
<feature type="domain" description="ABC1 atypical kinase-like" evidence="4">
    <location>
        <begin position="284"/>
        <end position="326"/>
    </location>
</feature>
<protein>
    <recommendedName>
        <fullName evidence="4">ABC1 atypical kinase-like domain-containing protein</fullName>
    </recommendedName>
</protein>
<name>A0AAD9MPB1_PROWI</name>
<sequence length="1022" mass="110401">MHRDTPPAAARRCQASSTAGVVLAKAVGWAVVGGSFFRSVPQIIRICKSKSELAVCTVHMGYNLARGYPFSSYGDTATCGLQCAVIIALMFRHGDVSKPTKVLVTLGILAFTVWILFNFCGDTILSLAGNVGRLFTTLMLVDDVLVLAGAVIQLILNGILLAQTTAKRRWSSGAVPPERRPLDQAEEALPFQVYSPTLNAAYWSRHTLTVARRSFKLCGSLLLWYLGGLLPWASRLDRRELLHRRAARLREVLVDLGAASVKIGQAISSRPDVAPPEFTVELEKLQDQIPPFPTAQAMAILEEELGRPAAELFSELTPEPVAAACTARACGPGVAGLLAGPGAPSIDPDAALGEGAEVAIKVQRPGVAAQISLDVFILRGAAGALQRLLRLQADAPALLDEWASSLYKELDYRGEARNAARFRALYGGMREIHVPRVHAGLTTRRVLVMEWVRGRRLRTAGSREGGGGGGAASRDDLRLVDVGVRCSLEQMLGRGFYHADPHPGNLLKTEDGRLCYIDFGMMGEIDGGVRRALLRATLHLVNREYRALADDFAALGMLPARRGAAEDVSAALTRVFAGALAGGVSELSFARLSSELSRVMYAHGFRIPTYYTLLVRSLSVLEGIALASDPDYKVLSAAYPWIARRLLLGEGPDMRATLLDLLYKDRQFQFFRMAALLDQAARGGAGDFNAAQEEEEGGNSGERLHPDSSSPPTDPESRHLADVMRLVLGRGGVFLRAVLVDELAAAAEASTRLALDDGLAAAKRELRAFVLGADAARDLPPYALVLAQATLNVASRVPEPGGQPRSRAGRGRARAGGRAAARRGARGRRRARAPRAAERDGNRLLLLLLPPPPPPHHHHHQQQPMPSRSRTASRPCWTSAAGWRSRAPRWTRRSRPSPRSSPCSSPWGGSRASPPARARCSCRRRRGLRTRRSRSTRPAMTRWRHTPPCRPSPREFAAAAAARAATVRARPPRRQGTLVALEGGLVAVSPLSPGRPRQSLAGAGTTVLVRLAPFSWSGGRHR</sequence>
<feature type="region of interest" description="Disordered" evidence="2">
    <location>
        <begin position="796"/>
        <end position="952"/>
    </location>
</feature>
<feature type="compositionally biased region" description="Low complexity" evidence="2">
    <location>
        <begin position="897"/>
        <end position="919"/>
    </location>
</feature>
<dbReference type="InterPro" id="IPR004147">
    <property type="entry name" value="ABC1_dom"/>
</dbReference>
<accession>A0AAD9MPB1</accession>
<feature type="compositionally biased region" description="Basic residues" evidence="2">
    <location>
        <begin position="920"/>
        <end position="935"/>
    </location>
</feature>
<feature type="transmembrane region" description="Helical" evidence="3">
    <location>
        <begin position="103"/>
        <end position="124"/>
    </location>
</feature>
<comment type="caution">
    <text evidence="5">The sequence shown here is derived from an EMBL/GenBank/DDBJ whole genome shotgun (WGS) entry which is preliminary data.</text>
</comment>
<dbReference type="CDD" id="cd05121">
    <property type="entry name" value="ABC1_ADCK3-like"/>
    <property type="match status" value="1"/>
</dbReference>
<comment type="similarity">
    <text evidence="1">Belongs to the protein kinase superfamily. ADCK protein kinase family.</text>
</comment>
<feature type="compositionally biased region" description="Basic residues" evidence="2">
    <location>
        <begin position="807"/>
        <end position="833"/>
    </location>
</feature>
<dbReference type="PANTHER" id="PTHR10566:SF119">
    <property type="entry name" value="OS04G0640500 PROTEIN"/>
    <property type="match status" value="1"/>
</dbReference>
<dbReference type="Proteomes" id="UP001255856">
    <property type="component" value="Unassembled WGS sequence"/>
</dbReference>